<gene>
    <name evidence="1" type="ORF">Ptr86124_007360</name>
</gene>
<dbReference type="OMA" id="VYVVRWM"/>
<name>A0A922NCE1_9PLEO</name>
<comment type="caution">
    <text evidence="1">The sequence shown here is derived from an EMBL/GenBank/DDBJ whole genome shotgun (WGS) entry which is preliminary data.</text>
</comment>
<dbReference type="AlphaFoldDB" id="A0A922NCE1"/>
<protein>
    <submittedName>
        <fullName evidence="1">Uncharacterized protein</fullName>
    </submittedName>
</protein>
<organism evidence="1 2">
    <name type="scientific">Pyrenophora tritici-repentis</name>
    <dbReference type="NCBI Taxonomy" id="45151"/>
    <lineage>
        <taxon>Eukaryota</taxon>
        <taxon>Fungi</taxon>
        <taxon>Dikarya</taxon>
        <taxon>Ascomycota</taxon>
        <taxon>Pezizomycotina</taxon>
        <taxon>Dothideomycetes</taxon>
        <taxon>Pleosporomycetidae</taxon>
        <taxon>Pleosporales</taxon>
        <taxon>Pleosporineae</taxon>
        <taxon>Pleosporaceae</taxon>
        <taxon>Pyrenophora</taxon>
    </lineage>
</organism>
<keyword evidence="2" id="KW-1185">Reference proteome</keyword>
<dbReference type="InterPro" id="IPR023393">
    <property type="entry name" value="START-like_dom_sf"/>
</dbReference>
<evidence type="ECO:0000313" key="1">
    <source>
        <dbReference type="EMBL" id="KAI1513458.1"/>
    </source>
</evidence>
<reference evidence="2" key="1">
    <citation type="journal article" date="2022" name="Microb. Genom.">
        <title>A global pangenome for the wheat fungal pathogen Pyrenophora tritici-repentis and prediction of effector protein structural homology.</title>
        <authorList>
            <person name="Moolhuijzen P.M."/>
            <person name="See P.T."/>
            <person name="Shi G."/>
            <person name="Powell H.R."/>
            <person name="Cockram J."/>
            <person name="Jorgensen L.N."/>
            <person name="Benslimane H."/>
            <person name="Strelkov S.E."/>
            <person name="Turner J."/>
            <person name="Liu Z."/>
            <person name="Moffat C.S."/>
        </authorList>
    </citation>
    <scope>NUCLEOTIDE SEQUENCE [LARGE SCALE GENOMIC DNA]</scope>
</reference>
<dbReference type="OrthoDB" id="509124at2759"/>
<dbReference type="Proteomes" id="UP000249757">
    <property type="component" value="Unassembled WGS sequence"/>
</dbReference>
<accession>A0A922NCE1</accession>
<dbReference type="CDD" id="cd07822">
    <property type="entry name" value="SRPBCC_4"/>
    <property type="match status" value="1"/>
</dbReference>
<dbReference type="EMBL" id="NRDI02000009">
    <property type="protein sequence ID" value="KAI1513458.1"/>
    <property type="molecule type" value="Genomic_DNA"/>
</dbReference>
<dbReference type="Gene3D" id="3.30.530.20">
    <property type="match status" value="1"/>
</dbReference>
<sequence>MSDTEAWPPAQGLTTKIVPRENAILQLPYSTTIHAPAQLVFDTILNLADYPKWNTWIPSGRILTQPDSVDASDSSRMHIGTTMVFNVIMNASKPTSITETSLKVVDISTPSAPSDYLPPALLADPSFTADASKVYRVSWTGHGGMDSWGVMRLERVQEVIVKGEEECEVRSWEIMGGVMARVVKLAVGGTLVEKTRLWCEDLKGFCERVHREGRGV</sequence>
<evidence type="ECO:0000313" key="2">
    <source>
        <dbReference type="Proteomes" id="UP000249757"/>
    </source>
</evidence>
<dbReference type="SUPFAM" id="SSF55961">
    <property type="entry name" value="Bet v1-like"/>
    <property type="match status" value="1"/>
</dbReference>
<proteinExistence type="predicted"/>